<organism evidence="2 3">
    <name type="scientific">Pontibacter lucknowensis</name>
    <dbReference type="NCBI Taxonomy" id="1077936"/>
    <lineage>
        <taxon>Bacteria</taxon>
        <taxon>Pseudomonadati</taxon>
        <taxon>Bacteroidota</taxon>
        <taxon>Cytophagia</taxon>
        <taxon>Cytophagales</taxon>
        <taxon>Hymenobacteraceae</taxon>
        <taxon>Pontibacter</taxon>
    </lineage>
</organism>
<keyword evidence="1" id="KW-1133">Transmembrane helix</keyword>
<keyword evidence="1" id="KW-0472">Membrane</keyword>
<proteinExistence type="predicted"/>
<dbReference type="EMBL" id="FTNM01000002">
    <property type="protein sequence ID" value="SIQ85437.1"/>
    <property type="molecule type" value="Genomic_DNA"/>
</dbReference>
<evidence type="ECO:0000256" key="1">
    <source>
        <dbReference type="SAM" id="Phobius"/>
    </source>
</evidence>
<evidence type="ECO:0000313" key="2">
    <source>
        <dbReference type="EMBL" id="SIQ85437.1"/>
    </source>
</evidence>
<feature type="transmembrane region" description="Helical" evidence="1">
    <location>
        <begin position="123"/>
        <end position="142"/>
    </location>
</feature>
<dbReference type="RefSeq" id="WP_076421590.1">
    <property type="nucleotide sequence ID" value="NZ_FTNM01000002.1"/>
</dbReference>
<feature type="transmembrane region" description="Helical" evidence="1">
    <location>
        <begin position="183"/>
        <end position="202"/>
    </location>
</feature>
<name>A0A1N6W5P5_9BACT</name>
<gene>
    <name evidence="2" type="ORF">SAMN05421545_1375</name>
</gene>
<evidence type="ECO:0000313" key="3">
    <source>
        <dbReference type="Proteomes" id="UP000185924"/>
    </source>
</evidence>
<accession>A0A1N6W5P5</accession>
<keyword evidence="3" id="KW-1185">Reference proteome</keyword>
<keyword evidence="1" id="KW-0812">Transmembrane</keyword>
<dbReference type="AlphaFoldDB" id="A0A1N6W5P5"/>
<dbReference type="OrthoDB" id="662673at2"/>
<sequence length="221" mass="25680">MKKELTATDIEKLYTFLQKKFVDTYDIQTELVDHLASDIEKQWEGNPDLTLDEAIQKVYKSFGIFGFMDVYEKRIAAIQKENMLLWLRTFLAYFKLPHLLLSLALFVGFQLALTSLDPGMVKLVSLGGLTAAILYFAVKEFVFLKKKLHKKLSIMQYTYGFTPLLYFPMYLNYMVLEKLIPEAIWPYALHITISFILTIAYIDTIDKIKQRAQKLYPAAFA</sequence>
<reference evidence="3" key="1">
    <citation type="submission" date="2017-01" db="EMBL/GenBank/DDBJ databases">
        <authorList>
            <person name="Varghese N."/>
            <person name="Submissions S."/>
        </authorList>
    </citation>
    <scope>NUCLEOTIDE SEQUENCE [LARGE SCALE GENOMIC DNA]</scope>
    <source>
        <strain evidence="3">DM9</strain>
    </source>
</reference>
<feature type="transmembrane region" description="Helical" evidence="1">
    <location>
        <begin position="90"/>
        <end position="111"/>
    </location>
</feature>
<feature type="transmembrane region" description="Helical" evidence="1">
    <location>
        <begin position="154"/>
        <end position="171"/>
    </location>
</feature>
<dbReference type="STRING" id="1077936.SAMN05421545_1375"/>
<dbReference type="Proteomes" id="UP000185924">
    <property type="component" value="Unassembled WGS sequence"/>
</dbReference>
<protein>
    <submittedName>
        <fullName evidence="2">Uncharacterized protein</fullName>
    </submittedName>
</protein>